<dbReference type="RefSeq" id="XP_068362063.1">
    <property type="nucleotide sequence ID" value="XM_068502505.1"/>
</dbReference>
<proteinExistence type="predicted"/>
<keyword evidence="1" id="KW-0732">Signal</keyword>
<dbReference type="Proteomes" id="UP000179807">
    <property type="component" value="Unassembled WGS sequence"/>
</dbReference>
<sequence>MVNLLAILFHLMDVTDWDQPKFSSEDIDFFANTSDILSPKYHPIKKYTESSSFLYVIDKLIFKVETDKARYFLLGRITNFLQFCYSRLRVDFIDDLFDLLFEQLPLHPNFQENSIQEPIFLNQNYFIESYYENSGYHYFYDFDSEYSLFRARSHDFIIKYLSNFIKLDDTIRKKKYISVLKNDGSLKNILDFICQNIYSIPAPSQNTLSNVIMKVNIEFLMDYVEQTNFDIVKDFATHPDPVLSYSICKNFLYNPPTELNQHFFEKMIDFFNKENISHNIEEILIFLQNNSSNSSIHNKNTNFDIYGKDMNGSNNKIDNMKEIKTQKERLYYIYVKYIFMKYKLFLAFTEHIGSNHQNSSLPNCIMSYYSKIFSNVNEKRESSAYEPFPEMMEIVHQFIQFEKYTLLSANLLIPTFNSAKHRIFQFLSEEELITLKSAAIKAIVNKLDGINTKEAAKSCSTYLQFVLPSYLNDSFIMTIEETMAIINFDNHKHNIIFLLALKNFTNEIIRENKVTLMLTNILTTVIKFYSHYIIRISDCDISDMISHKIIISFTQLFNKIDVNYTLESNYQTTEIQSLNNNFEKPGTINTPMNNEAYESKDTKISSDNELKSFAEHLYYLLYAKIQNLFIYIQTDINLMKTFQKYTKLFYNFVVKFCPYLNLQNLEIFQLLGTYDISLIKASLHLMNYINIEQKQMISTNYFGQLAEKCGQDHQLILLSLEFLKISNLEISSENDLLNIIQKWTEILHSNINFQFDFVVQITRMLGFTAFPFYSMMHARLIDKKEKSPNRFEYLLYTAIAQAGINQIVLNPAGDEVFETLNILIEGYHRFLYSSVHYQQLKNSDFMIRHSKFQRTIGQFNHENNHMQLRDYDDFEVDTASAARLIMEFIIESLRMNFNLILFDKSCQYLLDCVKTGILNTSKSLITLFQLVVNNLNENSLLNWFKASIFCLSNAIALRNNHQEELEKVITAVFLFHHNLNDKLPGFFSESNCKPVLDSLRQILGHYQDEVSIKQIENLYIDFVECEKIDIDEKLFYIKDSFKKSFNTDLSHRKYCKIFDVEENILSNNNFPLF</sequence>
<name>A0A1J4KBY9_9EUKA</name>
<keyword evidence="3" id="KW-1185">Reference proteome</keyword>
<evidence type="ECO:0000313" key="2">
    <source>
        <dbReference type="EMBL" id="OHT08927.1"/>
    </source>
</evidence>
<reference evidence="2" key="1">
    <citation type="submission" date="2016-10" db="EMBL/GenBank/DDBJ databases">
        <authorList>
            <person name="Benchimol M."/>
            <person name="Almeida L.G."/>
            <person name="Vasconcelos A.T."/>
            <person name="Perreira-Neves A."/>
            <person name="Rosa I.A."/>
            <person name="Tasca T."/>
            <person name="Bogo M.R."/>
            <person name="de Souza W."/>
        </authorList>
    </citation>
    <scope>NUCLEOTIDE SEQUENCE [LARGE SCALE GENOMIC DNA]</scope>
    <source>
        <strain evidence="2">K</strain>
    </source>
</reference>
<feature type="chain" id="PRO_5012362536" evidence="1">
    <location>
        <begin position="18"/>
        <end position="1073"/>
    </location>
</feature>
<comment type="caution">
    <text evidence="2">The sequence shown here is derived from an EMBL/GenBank/DDBJ whole genome shotgun (WGS) entry which is preliminary data.</text>
</comment>
<gene>
    <name evidence="2" type="ORF">TRFO_22333</name>
</gene>
<dbReference type="AlphaFoldDB" id="A0A1J4KBY9"/>
<dbReference type="VEuPathDB" id="TrichDB:TRFO_22333"/>
<evidence type="ECO:0000313" key="3">
    <source>
        <dbReference type="Proteomes" id="UP000179807"/>
    </source>
</evidence>
<organism evidence="2 3">
    <name type="scientific">Tritrichomonas foetus</name>
    <dbReference type="NCBI Taxonomy" id="1144522"/>
    <lineage>
        <taxon>Eukaryota</taxon>
        <taxon>Metamonada</taxon>
        <taxon>Parabasalia</taxon>
        <taxon>Tritrichomonadida</taxon>
        <taxon>Tritrichomonadidae</taxon>
        <taxon>Tritrichomonas</taxon>
    </lineage>
</organism>
<accession>A0A1J4KBY9</accession>
<dbReference type="EMBL" id="MLAK01000653">
    <property type="protein sequence ID" value="OHT08927.1"/>
    <property type="molecule type" value="Genomic_DNA"/>
</dbReference>
<feature type="signal peptide" evidence="1">
    <location>
        <begin position="1"/>
        <end position="17"/>
    </location>
</feature>
<evidence type="ECO:0000256" key="1">
    <source>
        <dbReference type="SAM" id="SignalP"/>
    </source>
</evidence>
<protein>
    <submittedName>
        <fullName evidence="2">Uncharacterized protein</fullName>
    </submittedName>
</protein>
<dbReference type="GeneID" id="94837209"/>